<protein>
    <submittedName>
        <fullName evidence="1">Uncharacterized protein</fullName>
    </submittedName>
</protein>
<organism evidence="1 2">
    <name type="scientific">Pseudomonas syringae pv. persicae</name>
    <dbReference type="NCBI Taxonomy" id="237306"/>
    <lineage>
        <taxon>Bacteria</taxon>
        <taxon>Pseudomonadati</taxon>
        <taxon>Pseudomonadota</taxon>
        <taxon>Gammaproteobacteria</taxon>
        <taxon>Pseudomonadales</taxon>
        <taxon>Pseudomonadaceae</taxon>
        <taxon>Pseudomonas</taxon>
    </lineage>
</organism>
<dbReference type="EMBL" id="ODAM01000061">
    <property type="protein sequence ID" value="SOQ09660.1"/>
    <property type="molecule type" value="Genomic_DNA"/>
</dbReference>
<gene>
    <name evidence="1" type="ORF">NCPPB2254_02473</name>
</gene>
<sequence>MLILMCPSLKSEATGVMGRAQVSCETLPMLIQLGLRR</sequence>
<reference evidence="1 2" key="1">
    <citation type="submission" date="2017-11" db="EMBL/GenBank/DDBJ databases">
        <authorList>
            <person name="Blom J."/>
        </authorList>
    </citation>
    <scope>NUCLEOTIDE SEQUENCE [LARGE SCALE GENOMIC DNA]</scope>
    <source>
        <strain evidence="1">NCPPB 2254</strain>
    </source>
</reference>
<dbReference type="AlphaFoldDB" id="A0AB38EFU8"/>
<accession>A0AB38EFU8</accession>
<proteinExistence type="predicted"/>
<evidence type="ECO:0000313" key="1">
    <source>
        <dbReference type="EMBL" id="SOQ09660.1"/>
    </source>
</evidence>
<name>A0AB38EFU8_9PSED</name>
<dbReference type="Proteomes" id="UP000237580">
    <property type="component" value="Unassembled WGS sequence"/>
</dbReference>
<comment type="caution">
    <text evidence="1">The sequence shown here is derived from an EMBL/GenBank/DDBJ whole genome shotgun (WGS) entry which is preliminary data.</text>
</comment>
<evidence type="ECO:0000313" key="2">
    <source>
        <dbReference type="Proteomes" id="UP000237580"/>
    </source>
</evidence>